<dbReference type="AlphaFoldDB" id="A0A558R4R1"/>
<organism evidence="7 8">
    <name type="scientific">Alterirhizorhabdus solaris</name>
    <dbReference type="NCBI Taxonomy" id="2529389"/>
    <lineage>
        <taxon>Bacteria</taxon>
        <taxon>Pseudomonadati</taxon>
        <taxon>Pseudomonadota</taxon>
        <taxon>Alphaproteobacteria</taxon>
        <taxon>Sphingomonadales</taxon>
        <taxon>Rhizorhabdaceae</taxon>
        <taxon>Alterirhizorhabdus</taxon>
    </lineage>
</organism>
<reference evidence="7 8" key="1">
    <citation type="submission" date="2019-07" db="EMBL/GenBank/DDBJ databases">
        <title>Sphingomonas solaris sp. nov., isolated from a solar panel from Boston, Massachusetts.</title>
        <authorList>
            <person name="Tanner K."/>
            <person name="Pascual J."/>
            <person name="Mancuso C."/>
            <person name="Pereto J."/>
            <person name="Khalil A."/>
            <person name="Vilanova C."/>
        </authorList>
    </citation>
    <scope>NUCLEOTIDE SEQUENCE [LARGE SCALE GENOMIC DNA]</scope>
    <source>
        <strain evidence="7 8">R4DWN</strain>
    </source>
</reference>
<dbReference type="OrthoDB" id="9781030at2"/>
<dbReference type="PANTHER" id="PTHR30213">
    <property type="entry name" value="INNER MEMBRANE PROTEIN YHJD"/>
    <property type="match status" value="1"/>
</dbReference>
<evidence type="ECO:0000256" key="5">
    <source>
        <dbReference type="ARBA" id="ARBA00023136"/>
    </source>
</evidence>
<keyword evidence="8" id="KW-1185">Reference proteome</keyword>
<feature type="transmembrane region" description="Helical" evidence="6">
    <location>
        <begin position="159"/>
        <end position="182"/>
    </location>
</feature>
<evidence type="ECO:0000256" key="6">
    <source>
        <dbReference type="SAM" id="Phobius"/>
    </source>
</evidence>
<dbReference type="RefSeq" id="WP_145150834.1">
    <property type="nucleotide sequence ID" value="NZ_VNIM01000034.1"/>
</dbReference>
<dbReference type="InterPro" id="IPR017039">
    <property type="entry name" value="Virul_fac_BrkB"/>
</dbReference>
<evidence type="ECO:0000256" key="1">
    <source>
        <dbReference type="ARBA" id="ARBA00004651"/>
    </source>
</evidence>
<gene>
    <name evidence="7" type="ORF">FOY91_09950</name>
</gene>
<dbReference type="Proteomes" id="UP000318681">
    <property type="component" value="Unassembled WGS sequence"/>
</dbReference>
<evidence type="ECO:0000256" key="2">
    <source>
        <dbReference type="ARBA" id="ARBA00022475"/>
    </source>
</evidence>
<feature type="transmembrane region" description="Helical" evidence="6">
    <location>
        <begin position="267"/>
        <end position="291"/>
    </location>
</feature>
<name>A0A558R4R1_9SPHN</name>
<keyword evidence="5 6" id="KW-0472">Membrane</keyword>
<keyword evidence="2" id="KW-1003">Cell membrane</keyword>
<sequence length="314" mass="33914">MQDVSPEAPEARAQRATLRTRLDRGIERVGPGSKAFAVIKRVVVGVYSDGFIHAGNLAYLALLTLFPFFIILAALAQFFGHGPDTARAIDSFLRTVPSSVADLLRKPINDVLLARTGSLLWLGALVGLWTVGSFIETIRDILRRAYGTGYSRAFWHYRLTSAAMIIVSVILALAAFSAQVMLTAAEQFIYRLLPFAADLGGWIGIGRLAPLAILALALYILFYSLTPSKYRMSDCPKWPGAVFTALWWMSVTMALPRALGLLGGYDLTYGGLAGTIIALFFFWLVGFGLVIGAQLNAALAEPPSPGVTEPAVTA</sequence>
<comment type="subcellular location">
    <subcellularLocation>
        <location evidence="1">Cell membrane</location>
        <topology evidence="1">Multi-pass membrane protein</topology>
    </subcellularLocation>
</comment>
<evidence type="ECO:0000256" key="4">
    <source>
        <dbReference type="ARBA" id="ARBA00022989"/>
    </source>
</evidence>
<feature type="transmembrane region" description="Helical" evidence="6">
    <location>
        <begin position="57"/>
        <end position="79"/>
    </location>
</feature>
<keyword evidence="3 6" id="KW-0812">Transmembrane</keyword>
<dbReference type="PIRSF" id="PIRSF035875">
    <property type="entry name" value="RNase_BN"/>
    <property type="match status" value="1"/>
</dbReference>
<dbReference type="GO" id="GO:0005886">
    <property type="term" value="C:plasma membrane"/>
    <property type="evidence" value="ECO:0007669"/>
    <property type="project" value="UniProtKB-SubCell"/>
</dbReference>
<dbReference type="PANTHER" id="PTHR30213:SF0">
    <property type="entry name" value="UPF0761 MEMBRANE PROTEIN YIHY"/>
    <property type="match status" value="1"/>
</dbReference>
<evidence type="ECO:0000256" key="3">
    <source>
        <dbReference type="ARBA" id="ARBA00022692"/>
    </source>
</evidence>
<evidence type="ECO:0000313" key="7">
    <source>
        <dbReference type="EMBL" id="TVV74384.1"/>
    </source>
</evidence>
<feature type="transmembrane region" description="Helical" evidence="6">
    <location>
        <begin position="119"/>
        <end position="138"/>
    </location>
</feature>
<accession>A0A558R4R1</accession>
<protein>
    <submittedName>
        <fullName evidence="7">YihY/virulence factor BrkB family protein</fullName>
    </submittedName>
</protein>
<feature type="transmembrane region" description="Helical" evidence="6">
    <location>
        <begin position="238"/>
        <end position="255"/>
    </location>
</feature>
<keyword evidence="4 6" id="KW-1133">Transmembrane helix</keyword>
<dbReference type="Pfam" id="PF03631">
    <property type="entry name" value="Virul_fac_BrkB"/>
    <property type="match status" value="1"/>
</dbReference>
<feature type="transmembrane region" description="Helical" evidence="6">
    <location>
        <begin position="202"/>
        <end position="226"/>
    </location>
</feature>
<evidence type="ECO:0000313" key="8">
    <source>
        <dbReference type="Proteomes" id="UP000318681"/>
    </source>
</evidence>
<proteinExistence type="predicted"/>
<comment type="caution">
    <text evidence="7">The sequence shown here is derived from an EMBL/GenBank/DDBJ whole genome shotgun (WGS) entry which is preliminary data.</text>
</comment>
<dbReference type="EMBL" id="VNIM01000034">
    <property type="protein sequence ID" value="TVV74384.1"/>
    <property type="molecule type" value="Genomic_DNA"/>
</dbReference>